<dbReference type="EMBL" id="GBXM01072948">
    <property type="protein sequence ID" value="JAH35629.1"/>
    <property type="molecule type" value="Transcribed_RNA"/>
</dbReference>
<accession>A0A0E9S2H1</accession>
<name>A0A0E9S2H1_ANGAN</name>
<reference evidence="1" key="1">
    <citation type="submission" date="2014-11" db="EMBL/GenBank/DDBJ databases">
        <authorList>
            <person name="Amaro Gonzalez C."/>
        </authorList>
    </citation>
    <scope>NUCLEOTIDE SEQUENCE</scope>
</reference>
<reference evidence="1" key="2">
    <citation type="journal article" date="2015" name="Fish Shellfish Immunol.">
        <title>Early steps in the European eel (Anguilla anguilla)-Vibrio vulnificus interaction in the gills: Role of the RtxA13 toxin.</title>
        <authorList>
            <person name="Callol A."/>
            <person name="Pajuelo D."/>
            <person name="Ebbesson L."/>
            <person name="Teles M."/>
            <person name="MacKenzie S."/>
            <person name="Amaro C."/>
        </authorList>
    </citation>
    <scope>NUCLEOTIDE SEQUENCE</scope>
</reference>
<dbReference type="AlphaFoldDB" id="A0A0E9S2H1"/>
<sequence length="31" mass="3560">MQRESTVTNINWLSPVKMQIPIPVFDNLNSS</sequence>
<evidence type="ECO:0000313" key="1">
    <source>
        <dbReference type="EMBL" id="JAH35629.1"/>
    </source>
</evidence>
<protein>
    <submittedName>
        <fullName evidence="1">Uncharacterized protein</fullName>
    </submittedName>
</protein>
<organism evidence="1">
    <name type="scientific">Anguilla anguilla</name>
    <name type="common">European freshwater eel</name>
    <name type="synonym">Muraena anguilla</name>
    <dbReference type="NCBI Taxonomy" id="7936"/>
    <lineage>
        <taxon>Eukaryota</taxon>
        <taxon>Metazoa</taxon>
        <taxon>Chordata</taxon>
        <taxon>Craniata</taxon>
        <taxon>Vertebrata</taxon>
        <taxon>Euteleostomi</taxon>
        <taxon>Actinopterygii</taxon>
        <taxon>Neopterygii</taxon>
        <taxon>Teleostei</taxon>
        <taxon>Anguilliformes</taxon>
        <taxon>Anguillidae</taxon>
        <taxon>Anguilla</taxon>
    </lineage>
</organism>
<proteinExistence type="predicted"/>